<reference evidence="2 3" key="1">
    <citation type="submission" date="2019-07" db="EMBL/GenBank/DDBJ databases">
        <title>Whole genome shotgun sequence of Segetibacter aerophilus NBRC 106135.</title>
        <authorList>
            <person name="Hosoyama A."/>
            <person name="Uohara A."/>
            <person name="Ohji S."/>
            <person name="Ichikawa N."/>
        </authorList>
    </citation>
    <scope>NUCLEOTIDE SEQUENCE [LARGE SCALE GENOMIC DNA]</scope>
    <source>
        <strain evidence="2 3">NBRC 106135</strain>
    </source>
</reference>
<dbReference type="CDD" id="cd00761">
    <property type="entry name" value="Glyco_tranf_GTA_type"/>
    <property type="match status" value="1"/>
</dbReference>
<dbReference type="InterPro" id="IPR029044">
    <property type="entry name" value="Nucleotide-diphossugar_trans"/>
</dbReference>
<dbReference type="InterPro" id="IPR001173">
    <property type="entry name" value="Glyco_trans_2-like"/>
</dbReference>
<dbReference type="Pfam" id="PF00535">
    <property type="entry name" value="Glycos_transf_2"/>
    <property type="match status" value="1"/>
</dbReference>
<accession>A0A512B6N5</accession>
<comment type="caution">
    <text evidence="2">The sequence shown here is derived from an EMBL/GenBank/DDBJ whole genome shotgun (WGS) entry which is preliminary data.</text>
</comment>
<protein>
    <recommendedName>
        <fullName evidence="1">Glycosyltransferase 2-like domain-containing protein</fullName>
    </recommendedName>
</protein>
<sequence length="291" mass="33730">MKEAAVVSILMTAYNRENFIKEAVESVLSSTFVDYEFIIVDDCSSDNTYNIAKDYEQKDSRITVYKNEKNLGDYPNRRYAASLARGKYIKFVDSDDVLYPHGLEVMVRGMEQFPSAGFGMIWGDTISEPSPKLYTPHEAYYSYFFNNRWMQVGPSGVIYKRECYEAVDGFDTLPYISDFDLNLKLGARWSVVRLQTDLFFYRVHQGQQLDLGQQLKGYPVLTYLIQKKHLESPFCPLTKEEKIQALLMIDKLQARRSLLHLLKSFNWREFKLLVEASGLGWVGFRKGIVQT</sequence>
<dbReference type="GO" id="GO:0016758">
    <property type="term" value="F:hexosyltransferase activity"/>
    <property type="evidence" value="ECO:0007669"/>
    <property type="project" value="UniProtKB-ARBA"/>
</dbReference>
<feature type="domain" description="Glycosyltransferase 2-like" evidence="1">
    <location>
        <begin position="8"/>
        <end position="136"/>
    </location>
</feature>
<evidence type="ECO:0000313" key="2">
    <source>
        <dbReference type="EMBL" id="GEO07619.1"/>
    </source>
</evidence>
<dbReference type="AlphaFoldDB" id="A0A512B6N5"/>
<dbReference type="PANTHER" id="PTHR22916:SF3">
    <property type="entry name" value="UDP-GLCNAC:BETAGAL BETA-1,3-N-ACETYLGLUCOSAMINYLTRANSFERASE-LIKE PROTEIN 1"/>
    <property type="match status" value="1"/>
</dbReference>
<evidence type="ECO:0000259" key="1">
    <source>
        <dbReference type="Pfam" id="PF00535"/>
    </source>
</evidence>
<dbReference type="PANTHER" id="PTHR22916">
    <property type="entry name" value="GLYCOSYLTRANSFERASE"/>
    <property type="match status" value="1"/>
</dbReference>
<organism evidence="2 3">
    <name type="scientific">Segetibacter aerophilus</name>
    <dbReference type="NCBI Taxonomy" id="670293"/>
    <lineage>
        <taxon>Bacteria</taxon>
        <taxon>Pseudomonadati</taxon>
        <taxon>Bacteroidota</taxon>
        <taxon>Chitinophagia</taxon>
        <taxon>Chitinophagales</taxon>
        <taxon>Chitinophagaceae</taxon>
        <taxon>Segetibacter</taxon>
    </lineage>
</organism>
<proteinExistence type="predicted"/>
<dbReference type="EMBL" id="BJYT01000001">
    <property type="protein sequence ID" value="GEO07619.1"/>
    <property type="molecule type" value="Genomic_DNA"/>
</dbReference>
<gene>
    <name evidence="2" type="ORF">SAE01_01150</name>
</gene>
<keyword evidence="3" id="KW-1185">Reference proteome</keyword>
<evidence type="ECO:0000313" key="3">
    <source>
        <dbReference type="Proteomes" id="UP000321513"/>
    </source>
</evidence>
<name>A0A512B6N5_9BACT</name>
<dbReference type="SUPFAM" id="SSF53448">
    <property type="entry name" value="Nucleotide-diphospho-sugar transferases"/>
    <property type="match status" value="1"/>
</dbReference>
<dbReference type="Proteomes" id="UP000321513">
    <property type="component" value="Unassembled WGS sequence"/>
</dbReference>
<dbReference type="OrthoDB" id="9815829at2"/>
<dbReference type="RefSeq" id="WP_147201583.1">
    <property type="nucleotide sequence ID" value="NZ_BJYT01000001.1"/>
</dbReference>
<dbReference type="Gene3D" id="3.90.550.10">
    <property type="entry name" value="Spore Coat Polysaccharide Biosynthesis Protein SpsA, Chain A"/>
    <property type="match status" value="1"/>
</dbReference>